<dbReference type="EC" id="2.7.7.38" evidence="5"/>
<name>A0A078MGR8_9PSED</name>
<comment type="pathway">
    <text evidence="5">Nucleotide-sugar biosynthesis; CMP-3-deoxy-D-manno-octulosonate biosynthesis; CMP-3-deoxy-D-manno-octulosonate from 3-deoxy-D-manno-octulosonate and CTP: step 1/1.</text>
</comment>
<dbReference type="AlphaFoldDB" id="A0A078MGR8"/>
<dbReference type="GO" id="GO:0016020">
    <property type="term" value="C:membrane"/>
    <property type="evidence" value="ECO:0007669"/>
    <property type="project" value="UniProtKB-SubCell"/>
</dbReference>
<dbReference type="NCBIfam" id="NF003952">
    <property type="entry name" value="PRK05450.1-5"/>
    <property type="match status" value="1"/>
</dbReference>
<keyword evidence="2 5" id="KW-0808">Transferase</keyword>
<evidence type="ECO:0000256" key="3">
    <source>
        <dbReference type="ARBA" id="ARBA00022695"/>
    </source>
</evidence>
<reference evidence="6" key="1">
    <citation type="submission" date="2014-07" db="EMBL/GenBank/DDBJ databases">
        <authorList>
            <person name="Urmite Genomes Urmite Genomes"/>
        </authorList>
    </citation>
    <scope>NUCLEOTIDE SEQUENCE</scope>
    <source>
        <strain evidence="6">12M76_air</strain>
    </source>
</reference>
<dbReference type="PATRIC" id="fig|1461581.3.peg.2084"/>
<dbReference type="CDD" id="cd02517">
    <property type="entry name" value="CMP-KDO-Synthetase"/>
    <property type="match status" value="1"/>
</dbReference>
<dbReference type="GO" id="GO:0005829">
    <property type="term" value="C:cytosol"/>
    <property type="evidence" value="ECO:0007669"/>
    <property type="project" value="TreeGrafter"/>
</dbReference>
<dbReference type="HAMAP" id="MF_00057">
    <property type="entry name" value="KdsB"/>
    <property type="match status" value="1"/>
</dbReference>
<dbReference type="GO" id="GO:0009103">
    <property type="term" value="P:lipopolysaccharide biosynthetic process"/>
    <property type="evidence" value="ECO:0007669"/>
    <property type="project" value="UniProtKB-UniRule"/>
</dbReference>
<dbReference type="InterPro" id="IPR004528">
    <property type="entry name" value="KdsB"/>
</dbReference>
<organism evidence="6">
    <name type="scientific">Pseudomonas saudimassiliensis</name>
    <dbReference type="NCBI Taxonomy" id="1461581"/>
    <lineage>
        <taxon>Bacteria</taxon>
        <taxon>Pseudomonadati</taxon>
        <taxon>Pseudomonadota</taxon>
        <taxon>Gammaproteobacteria</taxon>
        <taxon>Pseudomonadales</taxon>
        <taxon>Pseudomonadaceae</taxon>
        <taxon>Pseudomonas</taxon>
    </lineage>
</organism>
<dbReference type="Pfam" id="PF02348">
    <property type="entry name" value="CTP_transf_3"/>
    <property type="match status" value="1"/>
</dbReference>
<dbReference type="RefSeq" id="WP_044499800.1">
    <property type="nucleotide sequence ID" value="NZ_LK391969.1"/>
</dbReference>
<comment type="similarity">
    <text evidence="5">Belongs to the KdsB family.</text>
</comment>
<dbReference type="EMBL" id="LM997413">
    <property type="protein sequence ID" value="CEA05495.1"/>
    <property type="molecule type" value="Genomic_DNA"/>
</dbReference>
<dbReference type="Gene3D" id="3.90.550.10">
    <property type="entry name" value="Spore Coat Polysaccharide Biosynthesis Protein SpsA, Chain A"/>
    <property type="match status" value="1"/>
</dbReference>
<dbReference type="OrthoDB" id="9815559at2"/>
<evidence type="ECO:0000313" key="6">
    <source>
        <dbReference type="EMBL" id="CEA05495.1"/>
    </source>
</evidence>
<dbReference type="NCBIfam" id="NF003950">
    <property type="entry name" value="PRK05450.1-3"/>
    <property type="match status" value="1"/>
</dbReference>
<protein>
    <recommendedName>
        <fullName evidence="5">3-deoxy-manno-octulosonate cytidylyltransferase</fullName>
        <ecNumber evidence="5">2.7.7.38</ecNumber>
    </recommendedName>
    <alternativeName>
        <fullName evidence="5">CMP-2-keto-3-deoxyoctulosonic acid synthase</fullName>
        <shortName evidence="5">CKS</shortName>
        <shortName evidence="5">CMP-KDO synthase</shortName>
    </alternativeName>
</protein>
<proteinExistence type="inferred from homology"/>
<dbReference type="FunFam" id="3.90.550.10:FF:000011">
    <property type="entry name" value="3-deoxy-manno-octulosonate cytidylyltransferase"/>
    <property type="match status" value="1"/>
</dbReference>
<dbReference type="GO" id="GO:0033468">
    <property type="term" value="P:CMP-keto-3-deoxy-D-manno-octulosonic acid biosynthetic process"/>
    <property type="evidence" value="ECO:0007669"/>
    <property type="project" value="UniProtKB-UniRule"/>
</dbReference>
<comment type="catalytic activity">
    <reaction evidence="5">
        <text>3-deoxy-alpha-D-manno-oct-2-ulosonate + CTP = CMP-3-deoxy-beta-D-manno-octulosonate + diphosphate</text>
        <dbReference type="Rhea" id="RHEA:23448"/>
        <dbReference type="ChEBI" id="CHEBI:33019"/>
        <dbReference type="ChEBI" id="CHEBI:37563"/>
        <dbReference type="ChEBI" id="CHEBI:85986"/>
        <dbReference type="ChEBI" id="CHEBI:85987"/>
        <dbReference type="EC" id="2.7.7.38"/>
    </reaction>
</comment>
<dbReference type="EMBL" id="LK391969">
    <property type="protein sequence ID" value="CEF27168.1"/>
    <property type="molecule type" value="Genomic_DNA"/>
</dbReference>
<dbReference type="PANTHER" id="PTHR42866:SF2">
    <property type="entry name" value="3-DEOXY-MANNO-OCTULOSONATE CYTIDYLYLTRANSFERASE, MITOCHONDRIAL"/>
    <property type="match status" value="1"/>
</dbReference>
<comment type="function">
    <text evidence="5">Activates KDO (a required 8-carbon sugar) for incorporation into bacterial lipopolysaccharide in Gram-negative bacteria.</text>
</comment>
<sequence length="254" mass="27788">MFHVIIPARFASTRLPGKPLQDIAGKPMIRHVWEQARKSGAATVTVATDDGRIVDACRAFGADVVMTRADHPSGTDRLQEVVTQLGLEADAHVVNVQGDEPLIPPALIDQVAANLRAFPAASIATLAEPLQDIDTLFNPNAVKVVTDHQGFALYFSRAPMPWCRDDFAAGRPEQLPQTAPFRRHIGLYAYKVGFLHDYVGWPASPLETAESLEQLRALWFGCRIHVADACEVPPAGVDTIEDLQRVRQLLAVAE</sequence>
<evidence type="ECO:0000256" key="4">
    <source>
        <dbReference type="ARBA" id="ARBA00022985"/>
    </source>
</evidence>
<dbReference type="InterPro" id="IPR029044">
    <property type="entry name" value="Nucleotide-diphossugar_trans"/>
</dbReference>
<dbReference type="SUPFAM" id="SSF53448">
    <property type="entry name" value="Nucleotide-diphospho-sugar transferases"/>
    <property type="match status" value="1"/>
</dbReference>
<evidence type="ECO:0000256" key="5">
    <source>
        <dbReference type="HAMAP-Rule" id="MF_00057"/>
    </source>
</evidence>
<dbReference type="NCBIfam" id="TIGR00466">
    <property type="entry name" value="kdsB"/>
    <property type="match status" value="1"/>
</dbReference>
<dbReference type="PANTHER" id="PTHR42866">
    <property type="entry name" value="3-DEOXY-MANNO-OCTULOSONATE CYTIDYLYLTRANSFERASE"/>
    <property type="match status" value="1"/>
</dbReference>
<accession>A0A078MGR8</accession>
<keyword evidence="4 5" id="KW-0448">Lipopolysaccharide biosynthesis</keyword>
<keyword evidence="5" id="KW-0963">Cytoplasm</keyword>
<comment type="subcellular location">
    <subcellularLocation>
        <location evidence="5">Cytoplasm</location>
    </subcellularLocation>
    <subcellularLocation>
        <location evidence="1">Membrane</location>
    </subcellularLocation>
</comment>
<dbReference type="NCBIfam" id="NF009905">
    <property type="entry name" value="PRK13368.1"/>
    <property type="match status" value="1"/>
</dbReference>
<dbReference type="InterPro" id="IPR003329">
    <property type="entry name" value="Cytidylyl_trans"/>
</dbReference>
<evidence type="ECO:0000256" key="1">
    <source>
        <dbReference type="ARBA" id="ARBA00004370"/>
    </source>
</evidence>
<gene>
    <name evidence="5" type="primary">kdsB</name>
    <name evidence="6" type="ORF">BN1049_02114</name>
</gene>
<keyword evidence="3 5" id="KW-0548">Nucleotidyltransferase</keyword>
<dbReference type="GO" id="GO:0008690">
    <property type="term" value="F:3-deoxy-manno-octulosonate cytidylyltransferase activity"/>
    <property type="evidence" value="ECO:0007669"/>
    <property type="project" value="UniProtKB-UniRule"/>
</dbReference>
<evidence type="ECO:0000256" key="2">
    <source>
        <dbReference type="ARBA" id="ARBA00022679"/>
    </source>
</evidence>
<dbReference type="UniPathway" id="UPA00358">
    <property type="reaction ID" value="UER00476"/>
</dbReference>